<organism evidence="1">
    <name type="scientific">marine sediment metagenome</name>
    <dbReference type="NCBI Taxonomy" id="412755"/>
    <lineage>
        <taxon>unclassified sequences</taxon>
        <taxon>metagenomes</taxon>
        <taxon>ecological metagenomes</taxon>
    </lineage>
</organism>
<evidence type="ECO:0000313" key="1">
    <source>
        <dbReference type="EMBL" id="KKN79736.1"/>
    </source>
</evidence>
<accession>A0A0F9W213</accession>
<name>A0A0F9W213_9ZZZZ</name>
<reference evidence="1" key="1">
    <citation type="journal article" date="2015" name="Nature">
        <title>Complex archaea that bridge the gap between prokaryotes and eukaryotes.</title>
        <authorList>
            <person name="Spang A."/>
            <person name="Saw J.H."/>
            <person name="Jorgensen S.L."/>
            <person name="Zaremba-Niedzwiedzka K."/>
            <person name="Martijn J."/>
            <person name="Lind A.E."/>
            <person name="van Eijk R."/>
            <person name="Schleper C."/>
            <person name="Guy L."/>
            <person name="Ettema T.J."/>
        </authorList>
    </citation>
    <scope>NUCLEOTIDE SEQUENCE</scope>
</reference>
<protein>
    <submittedName>
        <fullName evidence="1">Uncharacterized protein</fullName>
    </submittedName>
</protein>
<dbReference type="AlphaFoldDB" id="A0A0F9W213"/>
<sequence>MKTSISITGQTGGNFTLKNAIETLDCEVAQHFNNFTLTFNSKKEAIKALSDGYQHLFADREDWNASTGSYRRGMSLSYDASAAKLEVNS</sequence>
<proteinExistence type="predicted"/>
<dbReference type="EMBL" id="LAZR01000243">
    <property type="protein sequence ID" value="KKN79736.1"/>
    <property type="molecule type" value="Genomic_DNA"/>
</dbReference>
<gene>
    <name evidence="1" type="ORF">LCGC14_0337580</name>
</gene>
<comment type="caution">
    <text evidence="1">The sequence shown here is derived from an EMBL/GenBank/DDBJ whole genome shotgun (WGS) entry which is preliminary data.</text>
</comment>